<accession>A0A814NL13</accession>
<dbReference type="PANTHER" id="PTHR12192">
    <property type="entry name" value="CATION TRANSPORT PROTEIN CHAC-RELATED"/>
    <property type="match status" value="1"/>
</dbReference>
<evidence type="ECO:0000313" key="6">
    <source>
        <dbReference type="EMBL" id="CAF1574863.1"/>
    </source>
</evidence>
<dbReference type="AlphaFoldDB" id="A0A814NL13"/>
<dbReference type="InterPro" id="IPR006840">
    <property type="entry name" value="ChaC"/>
</dbReference>
<dbReference type="GO" id="GO:0005737">
    <property type="term" value="C:cytoplasm"/>
    <property type="evidence" value="ECO:0007669"/>
    <property type="project" value="TreeGrafter"/>
</dbReference>
<keyword evidence="2" id="KW-0456">Lyase</keyword>
<protein>
    <recommendedName>
        <fullName evidence="1">glutathione-specific gamma-glutamylcyclotransferase</fullName>
        <ecNumber evidence="1">4.3.2.7</ecNumber>
    </recommendedName>
    <alternativeName>
        <fullName evidence="3">Cation transport regulator-like protein 2</fullName>
    </alternativeName>
</protein>
<evidence type="ECO:0000256" key="3">
    <source>
        <dbReference type="ARBA" id="ARBA00043195"/>
    </source>
</evidence>
<dbReference type="GO" id="GO:0006751">
    <property type="term" value="P:glutathione catabolic process"/>
    <property type="evidence" value="ECO:0007669"/>
    <property type="project" value="InterPro"/>
</dbReference>
<dbReference type="PANTHER" id="PTHR12192:SF2">
    <property type="entry name" value="GLUTATHIONE-SPECIFIC GAMMA-GLUTAMYLCYCLOTRANSFERASE 2"/>
    <property type="match status" value="1"/>
</dbReference>
<organism evidence="5 8">
    <name type="scientific">Adineta steineri</name>
    <dbReference type="NCBI Taxonomy" id="433720"/>
    <lineage>
        <taxon>Eukaryota</taxon>
        <taxon>Metazoa</taxon>
        <taxon>Spiralia</taxon>
        <taxon>Gnathifera</taxon>
        <taxon>Rotifera</taxon>
        <taxon>Eurotatoria</taxon>
        <taxon>Bdelloidea</taxon>
        <taxon>Adinetida</taxon>
        <taxon>Adinetidae</taxon>
        <taxon>Adineta</taxon>
    </lineage>
</organism>
<name>A0A814NL13_9BILA</name>
<gene>
    <name evidence="5" type="ORF">BJG266_LOCUS21036</name>
    <name evidence="6" type="ORF">QVE165_LOCUS49254</name>
</gene>
<dbReference type="Proteomes" id="UP000663832">
    <property type="component" value="Unassembled WGS sequence"/>
</dbReference>
<dbReference type="EMBL" id="CAJNOI010000123">
    <property type="protein sequence ID" value="CAF1095199.1"/>
    <property type="molecule type" value="Genomic_DNA"/>
</dbReference>
<evidence type="ECO:0000313" key="8">
    <source>
        <dbReference type="Proteomes" id="UP000663877"/>
    </source>
</evidence>
<evidence type="ECO:0000256" key="1">
    <source>
        <dbReference type="ARBA" id="ARBA00012344"/>
    </source>
</evidence>
<keyword evidence="7" id="KW-1185">Reference proteome</keyword>
<dbReference type="OrthoDB" id="9998855at2759"/>
<evidence type="ECO:0000256" key="4">
    <source>
        <dbReference type="ARBA" id="ARBA00045227"/>
    </source>
</evidence>
<sequence length="283" mass="33093">MDDSILDENLKLLNGLHDNSIKRNEIISYIKKKKKISIFAYGSLLWNPIDYINSRISNCILNNYNKGFFCEDFIYRGTTDFTGLTMGLINDSNGFVNGVLLTSNNHNIIPFLKSFVKRESPIDFKENLLDIYQYDFVKINLPDQINYEYALTCIVNKNSLFYLNNKLTLDEQAIKIGQAYGINGTNFQYLDKLKNIYQQFLIQDSFSSHFNHLYNKVISYRQSLTIHVQKWFTIYDELQTLEQRKEALNKQNSKDFQFIIETLITPAICSEQLNKQIQQTTSI</sequence>
<dbReference type="Proteomes" id="UP000663877">
    <property type="component" value="Unassembled WGS sequence"/>
</dbReference>
<comment type="function">
    <text evidence="4">Catalyzes the cleavage of glutathione into 5-oxo-L-proline and a Cys-Gly dipeptide. Acts specifically on glutathione, but not on other gamma-glutamyl peptides.</text>
</comment>
<dbReference type="EMBL" id="CAJNOM010000882">
    <property type="protein sequence ID" value="CAF1574863.1"/>
    <property type="molecule type" value="Genomic_DNA"/>
</dbReference>
<dbReference type="GO" id="GO:0061928">
    <property type="term" value="F:glutathione specific gamma-glutamylcyclotransferase activity"/>
    <property type="evidence" value="ECO:0007669"/>
    <property type="project" value="UniProtKB-EC"/>
</dbReference>
<reference evidence="5" key="1">
    <citation type="submission" date="2021-02" db="EMBL/GenBank/DDBJ databases">
        <authorList>
            <person name="Nowell W R."/>
        </authorList>
    </citation>
    <scope>NUCLEOTIDE SEQUENCE</scope>
</reference>
<evidence type="ECO:0000256" key="2">
    <source>
        <dbReference type="ARBA" id="ARBA00023239"/>
    </source>
</evidence>
<comment type="caution">
    <text evidence="5">The sequence shown here is derived from an EMBL/GenBank/DDBJ whole genome shotgun (WGS) entry which is preliminary data.</text>
</comment>
<dbReference type="EC" id="4.3.2.7" evidence="1"/>
<evidence type="ECO:0000313" key="7">
    <source>
        <dbReference type="Proteomes" id="UP000663832"/>
    </source>
</evidence>
<evidence type="ECO:0000313" key="5">
    <source>
        <dbReference type="EMBL" id="CAF1095199.1"/>
    </source>
</evidence>
<proteinExistence type="predicted"/>
<dbReference type="Pfam" id="PF04752">
    <property type="entry name" value="ChaC"/>
    <property type="match status" value="1"/>
</dbReference>